<dbReference type="Proteomes" id="UP001209878">
    <property type="component" value="Unassembled WGS sequence"/>
</dbReference>
<keyword evidence="3" id="KW-1185">Reference proteome</keyword>
<feature type="compositionally biased region" description="Low complexity" evidence="1">
    <location>
        <begin position="55"/>
        <end position="69"/>
    </location>
</feature>
<feature type="region of interest" description="Disordered" evidence="1">
    <location>
        <begin position="162"/>
        <end position="189"/>
    </location>
</feature>
<name>A0AAD9KAB3_RIDPI</name>
<gene>
    <name evidence="2" type="ORF">NP493_1277g00097</name>
</gene>
<dbReference type="AlphaFoldDB" id="A0AAD9KAB3"/>
<evidence type="ECO:0000313" key="2">
    <source>
        <dbReference type="EMBL" id="KAK2167447.1"/>
    </source>
</evidence>
<protein>
    <submittedName>
        <fullName evidence="2">Uncharacterized protein</fullName>
    </submittedName>
</protein>
<feature type="region of interest" description="Disordered" evidence="1">
    <location>
        <begin position="95"/>
        <end position="124"/>
    </location>
</feature>
<dbReference type="EMBL" id="JAODUO010001273">
    <property type="protein sequence ID" value="KAK2167447.1"/>
    <property type="molecule type" value="Genomic_DNA"/>
</dbReference>
<reference evidence="2" key="1">
    <citation type="journal article" date="2023" name="Mol. Biol. Evol.">
        <title>Third-Generation Sequencing Reveals the Adaptive Role of the Epigenome in Three Deep-Sea Polychaetes.</title>
        <authorList>
            <person name="Perez M."/>
            <person name="Aroh O."/>
            <person name="Sun Y."/>
            <person name="Lan Y."/>
            <person name="Juniper S.K."/>
            <person name="Young C.R."/>
            <person name="Angers B."/>
            <person name="Qian P.Y."/>
        </authorList>
    </citation>
    <scope>NUCLEOTIDE SEQUENCE</scope>
    <source>
        <strain evidence="2">R07B-5</strain>
    </source>
</reference>
<comment type="caution">
    <text evidence="2">The sequence shown here is derived from an EMBL/GenBank/DDBJ whole genome shotgun (WGS) entry which is preliminary data.</text>
</comment>
<feature type="region of interest" description="Disordered" evidence="1">
    <location>
        <begin position="27"/>
        <end position="70"/>
    </location>
</feature>
<proteinExistence type="predicted"/>
<organism evidence="2 3">
    <name type="scientific">Ridgeia piscesae</name>
    <name type="common">Tubeworm</name>
    <dbReference type="NCBI Taxonomy" id="27915"/>
    <lineage>
        <taxon>Eukaryota</taxon>
        <taxon>Metazoa</taxon>
        <taxon>Spiralia</taxon>
        <taxon>Lophotrochozoa</taxon>
        <taxon>Annelida</taxon>
        <taxon>Polychaeta</taxon>
        <taxon>Sedentaria</taxon>
        <taxon>Canalipalpata</taxon>
        <taxon>Sabellida</taxon>
        <taxon>Siboglinidae</taxon>
        <taxon>Ridgeia</taxon>
    </lineage>
</organism>
<evidence type="ECO:0000313" key="3">
    <source>
        <dbReference type="Proteomes" id="UP001209878"/>
    </source>
</evidence>
<evidence type="ECO:0000256" key="1">
    <source>
        <dbReference type="SAM" id="MobiDB-lite"/>
    </source>
</evidence>
<accession>A0AAD9KAB3</accession>
<sequence>MGQDDQDSVKSKSLKISENVKELQVLMSETSEPTVARETYPNVWPKPQEANQHRPVNTPTTPVTVPVTPFTMTGGPAAQVITALSEMKMGGVRSAQAKVPEVEPPQVGKDSAADSSFEEPPALLDNQVEKCDEKMAAVDSAMSQDVDDQALWNLLQEILAESEQQASGADTKQTQKQRGERAVTGRNAP</sequence>
<feature type="compositionally biased region" description="Polar residues" evidence="1">
    <location>
        <begin position="162"/>
        <end position="176"/>
    </location>
</feature>